<dbReference type="SMART" id="SM00388">
    <property type="entry name" value="HisKA"/>
    <property type="match status" value="1"/>
</dbReference>
<dbReference type="SUPFAM" id="SSF47384">
    <property type="entry name" value="Homodimeric domain of signal transducing histidine kinase"/>
    <property type="match status" value="1"/>
</dbReference>
<evidence type="ECO:0000313" key="6">
    <source>
        <dbReference type="Proteomes" id="UP000051401"/>
    </source>
</evidence>
<dbReference type="Gene3D" id="1.10.287.130">
    <property type="match status" value="1"/>
</dbReference>
<dbReference type="Proteomes" id="UP000051401">
    <property type="component" value="Unassembled WGS sequence"/>
</dbReference>
<dbReference type="SUPFAM" id="SSF55781">
    <property type="entry name" value="GAF domain-like"/>
    <property type="match status" value="1"/>
</dbReference>
<dbReference type="CDD" id="cd00082">
    <property type="entry name" value="HisKA"/>
    <property type="match status" value="1"/>
</dbReference>
<dbReference type="InterPro" id="IPR036097">
    <property type="entry name" value="HisK_dim/P_sf"/>
</dbReference>
<reference evidence="5 7" key="2">
    <citation type="submission" date="2018-08" db="EMBL/GenBank/DDBJ databases">
        <title>Genetic Globetrotter - A new plasmid hitch-hiking vast phylogenetic and geographic distances.</title>
        <authorList>
            <person name="Vollmers J."/>
            <person name="Petersen J."/>
        </authorList>
    </citation>
    <scope>NUCLEOTIDE SEQUENCE [LARGE SCALE GENOMIC DNA]</scope>
    <source>
        <strain evidence="5 7">DSM 26383</strain>
    </source>
</reference>
<dbReference type="SUPFAM" id="SSF55874">
    <property type="entry name" value="ATPase domain of HSP90 chaperone/DNA topoisomerase II/histidine kinase"/>
    <property type="match status" value="1"/>
</dbReference>
<dbReference type="Gene3D" id="3.30.450.40">
    <property type="match status" value="1"/>
</dbReference>
<dbReference type="OrthoDB" id="9795133at2"/>
<dbReference type="STRING" id="540747.SAMN04488031_10931"/>
<accession>A0A0T5P2E0</accession>
<evidence type="ECO:0000313" key="5">
    <source>
        <dbReference type="EMBL" id="QEW25083.1"/>
    </source>
</evidence>
<feature type="domain" description="Histidine kinase" evidence="3">
    <location>
        <begin position="186"/>
        <end position="401"/>
    </location>
</feature>
<evidence type="ECO:0000313" key="4">
    <source>
        <dbReference type="EMBL" id="KRS15267.1"/>
    </source>
</evidence>
<dbReference type="AlphaFoldDB" id="A0A0T5P2E0"/>
<dbReference type="PROSITE" id="PS50109">
    <property type="entry name" value="HIS_KIN"/>
    <property type="match status" value="1"/>
</dbReference>
<dbReference type="Pfam" id="PF00512">
    <property type="entry name" value="HisKA"/>
    <property type="match status" value="1"/>
</dbReference>
<dbReference type="Pfam" id="PF02518">
    <property type="entry name" value="HATPase_c"/>
    <property type="match status" value="1"/>
</dbReference>
<dbReference type="SMART" id="SM00065">
    <property type="entry name" value="GAF"/>
    <property type="match status" value="1"/>
</dbReference>
<dbReference type="EC" id="2.7.13.3" evidence="2"/>
<gene>
    <name evidence="5" type="primary">pdhS</name>
    <name evidence="5" type="ORF">RIdsm_00867</name>
    <name evidence="4" type="ORF">XM52_24520</name>
</gene>
<dbReference type="InterPro" id="IPR036890">
    <property type="entry name" value="HATPase_C_sf"/>
</dbReference>
<evidence type="ECO:0000259" key="3">
    <source>
        <dbReference type="PROSITE" id="PS50109"/>
    </source>
</evidence>
<protein>
    <recommendedName>
        <fullName evidence="2">histidine kinase</fullName>
        <ecNumber evidence="2">2.7.13.3</ecNumber>
    </recommendedName>
</protein>
<proteinExistence type="predicted"/>
<keyword evidence="5" id="KW-0418">Kinase</keyword>
<keyword evidence="5" id="KW-0808">Transferase</keyword>
<dbReference type="RefSeq" id="WP_074940461.1">
    <property type="nucleotide sequence ID" value="NZ_CP031598.1"/>
</dbReference>
<dbReference type="EMBL" id="LAXI01000024">
    <property type="protein sequence ID" value="KRS15267.1"/>
    <property type="molecule type" value="Genomic_DNA"/>
</dbReference>
<organism evidence="4 6">
    <name type="scientific">Roseovarius indicus</name>
    <dbReference type="NCBI Taxonomy" id="540747"/>
    <lineage>
        <taxon>Bacteria</taxon>
        <taxon>Pseudomonadati</taxon>
        <taxon>Pseudomonadota</taxon>
        <taxon>Alphaproteobacteria</taxon>
        <taxon>Rhodobacterales</taxon>
        <taxon>Roseobacteraceae</taxon>
        <taxon>Roseovarius</taxon>
    </lineage>
</organism>
<dbReference type="EMBL" id="CP031598">
    <property type="protein sequence ID" value="QEW25083.1"/>
    <property type="molecule type" value="Genomic_DNA"/>
</dbReference>
<dbReference type="PANTHER" id="PTHR43102:SF2">
    <property type="entry name" value="GAF DOMAIN-CONTAINING PROTEIN"/>
    <property type="match status" value="1"/>
</dbReference>
<dbReference type="InterPro" id="IPR003018">
    <property type="entry name" value="GAF"/>
</dbReference>
<dbReference type="Proteomes" id="UP000325785">
    <property type="component" value="Chromosome"/>
</dbReference>
<dbReference type="Pfam" id="PF01590">
    <property type="entry name" value="GAF"/>
    <property type="match status" value="1"/>
</dbReference>
<dbReference type="Gene3D" id="3.30.565.10">
    <property type="entry name" value="Histidine kinase-like ATPase, C-terminal domain"/>
    <property type="match status" value="1"/>
</dbReference>
<dbReference type="PANTHER" id="PTHR43102">
    <property type="entry name" value="SLR1143 PROTEIN"/>
    <property type="match status" value="1"/>
</dbReference>
<sequence length="409" mass="44027">MRSFPIPFNEPERLAAVQALSVSPDEEPILNEIVDMVRKELDVPTALVSIVDQDKQWFAARDGFPLCETSRDYSICSHAILRSDPLVLCDTLADPRFRDHPVVVNPPHVRFYAGAPIVLSSGLRVGSLCALDYVPREQPSASSLATLIGLSHVVARALERPGRNATNTEARQENAGRVAKSEFISLIGHELRTPLTIALGSLKLLEGTDKASSANSLFTSALKATEHLQDLVERIIEFADASTGELRLNEQVCDLTDIVASIAELKLPGADGEAKSIRRSDQETSLKARVDSDQIRLALDALVINAVQHGGSEILVGIGRDGDGNIELNVSDDGEMNDNVDLSFLDEPFVVGGSLDNRSTEGGLGLGLPLTRKLVELHGGELQISSSPGRTSAVIRLPAWREELVGSGP</sequence>
<evidence type="ECO:0000313" key="7">
    <source>
        <dbReference type="Proteomes" id="UP000325785"/>
    </source>
</evidence>
<dbReference type="InterPro" id="IPR003661">
    <property type="entry name" value="HisK_dim/P_dom"/>
</dbReference>
<dbReference type="InterPro" id="IPR029016">
    <property type="entry name" value="GAF-like_dom_sf"/>
</dbReference>
<dbReference type="InterPro" id="IPR003594">
    <property type="entry name" value="HATPase_dom"/>
</dbReference>
<dbReference type="InterPro" id="IPR005467">
    <property type="entry name" value="His_kinase_dom"/>
</dbReference>
<keyword evidence="6" id="KW-1185">Reference proteome</keyword>
<dbReference type="PATRIC" id="fig|540747.5.peg.3256"/>
<evidence type="ECO:0000256" key="2">
    <source>
        <dbReference type="ARBA" id="ARBA00012438"/>
    </source>
</evidence>
<dbReference type="GO" id="GO:0000155">
    <property type="term" value="F:phosphorelay sensor kinase activity"/>
    <property type="evidence" value="ECO:0007669"/>
    <property type="project" value="InterPro"/>
</dbReference>
<dbReference type="SMART" id="SM00387">
    <property type="entry name" value="HATPase_c"/>
    <property type="match status" value="1"/>
</dbReference>
<name>A0A0T5P2E0_9RHOB</name>
<comment type="catalytic activity">
    <reaction evidence="1">
        <text>ATP + protein L-histidine = ADP + protein N-phospho-L-histidine.</text>
        <dbReference type="EC" id="2.7.13.3"/>
    </reaction>
</comment>
<dbReference type="KEGG" id="rid:RIdsm_00867"/>
<reference evidence="4 6" key="1">
    <citation type="submission" date="2015-04" db="EMBL/GenBank/DDBJ databases">
        <title>The draft genome sequence of Roseovarius indicus B108T.</title>
        <authorList>
            <person name="Li G."/>
            <person name="Lai Q."/>
            <person name="Shao Z."/>
            <person name="Yan P."/>
        </authorList>
    </citation>
    <scope>NUCLEOTIDE SEQUENCE [LARGE SCALE GENOMIC DNA]</scope>
    <source>
        <strain evidence="4 6">B108</strain>
    </source>
</reference>
<dbReference type="CDD" id="cd00075">
    <property type="entry name" value="HATPase"/>
    <property type="match status" value="1"/>
</dbReference>
<evidence type="ECO:0000256" key="1">
    <source>
        <dbReference type="ARBA" id="ARBA00000085"/>
    </source>
</evidence>